<keyword evidence="3" id="KW-1185">Reference proteome</keyword>
<feature type="region of interest" description="Disordered" evidence="1">
    <location>
        <begin position="120"/>
        <end position="165"/>
    </location>
</feature>
<feature type="region of interest" description="Disordered" evidence="1">
    <location>
        <begin position="1"/>
        <end position="22"/>
    </location>
</feature>
<evidence type="ECO:0000313" key="3">
    <source>
        <dbReference type="Proteomes" id="UP000799750"/>
    </source>
</evidence>
<reference evidence="2" key="1">
    <citation type="journal article" date="2020" name="Stud. Mycol.">
        <title>101 Dothideomycetes genomes: a test case for predicting lifestyles and emergence of pathogens.</title>
        <authorList>
            <person name="Haridas S."/>
            <person name="Albert R."/>
            <person name="Binder M."/>
            <person name="Bloem J."/>
            <person name="Labutti K."/>
            <person name="Salamov A."/>
            <person name="Andreopoulos B."/>
            <person name="Baker S."/>
            <person name="Barry K."/>
            <person name="Bills G."/>
            <person name="Bluhm B."/>
            <person name="Cannon C."/>
            <person name="Castanera R."/>
            <person name="Culley D."/>
            <person name="Daum C."/>
            <person name="Ezra D."/>
            <person name="Gonzalez J."/>
            <person name="Henrissat B."/>
            <person name="Kuo A."/>
            <person name="Liang C."/>
            <person name="Lipzen A."/>
            <person name="Lutzoni F."/>
            <person name="Magnuson J."/>
            <person name="Mondo S."/>
            <person name="Nolan M."/>
            <person name="Ohm R."/>
            <person name="Pangilinan J."/>
            <person name="Park H.-J."/>
            <person name="Ramirez L."/>
            <person name="Alfaro M."/>
            <person name="Sun H."/>
            <person name="Tritt A."/>
            <person name="Yoshinaga Y."/>
            <person name="Zwiers L.-H."/>
            <person name="Turgeon B."/>
            <person name="Goodwin S."/>
            <person name="Spatafora J."/>
            <person name="Crous P."/>
            <person name="Grigoriev I."/>
        </authorList>
    </citation>
    <scope>NUCLEOTIDE SEQUENCE</scope>
    <source>
        <strain evidence="2">CBS 269.34</strain>
    </source>
</reference>
<evidence type="ECO:0000313" key="2">
    <source>
        <dbReference type="EMBL" id="KAF2501608.1"/>
    </source>
</evidence>
<feature type="compositionally biased region" description="Acidic residues" evidence="1">
    <location>
        <begin position="125"/>
        <end position="146"/>
    </location>
</feature>
<feature type="compositionally biased region" description="Polar residues" evidence="1">
    <location>
        <begin position="1"/>
        <end position="10"/>
    </location>
</feature>
<proteinExistence type="predicted"/>
<gene>
    <name evidence="2" type="ORF">BU16DRAFT_599613</name>
</gene>
<name>A0A6A6RA17_9PEZI</name>
<protein>
    <submittedName>
        <fullName evidence="2">Uncharacterized protein</fullName>
    </submittedName>
</protein>
<dbReference type="OrthoDB" id="4630416at2759"/>
<dbReference type="Proteomes" id="UP000799750">
    <property type="component" value="Unassembled WGS sequence"/>
</dbReference>
<evidence type="ECO:0000256" key="1">
    <source>
        <dbReference type="SAM" id="MobiDB-lite"/>
    </source>
</evidence>
<dbReference type="EMBL" id="MU004182">
    <property type="protein sequence ID" value="KAF2501608.1"/>
    <property type="molecule type" value="Genomic_DNA"/>
</dbReference>
<sequence length="285" mass="33932">MSARTPQNKNRPQSQEERPPEERLVFAEHIKYMRKQHRKPIPKEWGFWRATGSYVIECEAVTGPLSDYYDNEKLTMDISETVKEGCWFFDADFNFGVIEGTMLMEMTPSLLDDVMKAHRKADGGDTAEEGDNDSDDDGWEEDEDPERYEMQQEKRRLKEEERRKAYIDQSDHGLERYPRRIYFQWRGRDMRDATPLIQPDWDNEHVGYLEFEDNKCNIFEGRAELGVIGSNAEFRGYKVDKEPRKNAEPWNDLSEKIYELEWREKVARDRRPPLRASIMGMERPW</sequence>
<accession>A0A6A6RA17</accession>
<feature type="compositionally biased region" description="Basic and acidic residues" evidence="1">
    <location>
        <begin position="147"/>
        <end position="165"/>
    </location>
</feature>
<organism evidence="2 3">
    <name type="scientific">Lophium mytilinum</name>
    <dbReference type="NCBI Taxonomy" id="390894"/>
    <lineage>
        <taxon>Eukaryota</taxon>
        <taxon>Fungi</taxon>
        <taxon>Dikarya</taxon>
        <taxon>Ascomycota</taxon>
        <taxon>Pezizomycotina</taxon>
        <taxon>Dothideomycetes</taxon>
        <taxon>Pleosporomycetidae</taxon>
        <taxon>Mytilinidiales</taxon>
        <taxon>Mytilinidiaceae</taxon>
        <taxon>Lophium</taxon>
    </lineage>
</organism>
<dbReference type="AlphaFoldDB" id="A0A6A6RA17"/>